<name>A0A5M3YYT9_ASPTE</name>
<dbReference type="AlphaFoldDB" id="A0A5M3YYT9"/>
<dbReference type="Proteomes" id="UP000452235">
    <property type="component" value="Unassembled WGS sequence"/>
</dbReference>
<keyword evidence="2" id="KW-1185">Reference proteome</keyword>
<reference evidence="1 2" key="1">
    <citation type="submission" date="2020-01" db="EMBL/GenBank/DDBJ databases">
        <title>Aspergillus terreus IFO 6365 whole genome shotgun sequence.</title>
        <authorList>
            <person name="Kanamasa S."/>
            <person name="Takahashi H."/>
        </authorList>
    </citation>
    <scope>NUCLEOTIDE SEQUENCE [LARGE SCALE GENOMIC DNA]</scope>
    <source>
        <strain evidence="1 2">IFO 6365</strain>
    </source>
</reference>
<sequence>MTDPFSVGAGVVGVLSLGITVCQGLTAYYGPFSQFDSETKALVQKAEGLTSTLQQLESLLKPFQNPLNSPLDEVHLVTQRIKDCRDELEGLSHALTKCRGCDATTVIKKSGWYYARKVLYPFKRGTIISLTGTVSNLQSNLDTALLVLNLLSRASRKQEYPVHEHYLPQHYGRFAINNKPSTAKFGDTPD</sequence>
<dbReference type="VEuPathDB" id="FungiDB:ATEG_03396"/>
<dbReference type="OrthoDB" id="1577640at2759"/>
<comment type="caution">
    <text evidence="1">The sequence shown here is derived from an EMBL/GenBank/DDBJ whole genome shotgun (WGS) entry which is preliminary data.</text>
</comment>
<accession>A0A5M3YYT9</accession>
<proteinExistence type="predicted"/>
<evidence type="ECO:0000313" key="2">
    <source>
        <dbReference type="Proteomes" id="UP000452235"/>
    </source>
</evidence>
<organism evidence="1 2">
    <name type="scientific">Aspergillus terreus</name>
    <dbReference type="NCBI Taxonomy" id="33178"/>
    <lineage>
        <taxon>Eukaryota</taxon>
        <taxon>Fungi</taxon>
        <taxon>Dikarya</taxon>
        <taxon>Ascomycota</taxon>
        <taxon>Pezizomycotina</taxon>
        <taxon>Eurotiomycetes</taxon>
        <taxon>Eurotiomycetidae</taxon>
        <taxon>Eurotiales</taxon>
        <taxon>Aspergillaceae</taxon>
        <taxon>Aspergillus</taxon>
        <taxon>Aspergillus subgen. Circumdati</taxon>
    </lineage>
</organism>
<dbReference type="EMBL" id="BLJY01000006">
    <property type="protein sequence ID" value="GFF17279.1"/>
    <property type="molecule type" value="Genomic_DNA"/>
</dbReference>
<gene>
    <name evidence="1" type="ORF">ATEIFO6365_0006062700</name>
</gene>
<evidence type="ECO:0000313" key="1">
    <source>
        <dbReference type="EMBL" id="GFF17279.1"/>
    </source>
</evidence>
<protein>
    <submittedName>
        <fullName evidence="1">Uncharacterized protein</fullName>
    </submittedName>
</protein>